<dbReference type="PANTHER" id="PTHR34299">
    <property type="entry name" value="DIACYLGLYCEROL KINASE"/>
    <property type="match status" value="1"/>
</dbReference>
<evidence type="ECO:0000256" key="5">
    <source>
        <dbReference type="ARBA" id="ARBA00022679"/>
    </source>
</evidence>
<feature type="binding site" evidence="17">
    <location>
        <position position="70"/>
    </location>
    <ligand>
        <name>ATP</name>
        <dbReference type="ChEBI" id="CHEBI:30616"/>
    </ligand>
</feature>
<keyword evidence="3" id="KW-1003">Cell membrane</keyword>
<keyword evidence="21" id="KW-1185">Reference proteome</keyword>
<comment type="similarity">
    <text evidence="2">Belongs to the bacterial diacylglycerol kinase family.</text>
</comment>
<feature type="binding site" evidence="17">
    <location>
        <begin position="79"/>
        <end position="81"/>
    </location>
    <ligand>
        <name>ATP</name>
        <dbReference type="ChEBI" id="CHEBI:30616"/>
    </ligand>
</feature>
<dbReference type="RefSeq" id="WP_092068474.1">
    <property type="nucleotide sequence ID" value="NZ_FNHB01000001.1"/>
</dbReference>
<evidence type="ECO:0000256" key="11">
    <source>
        <dbReference type="ARBA" id="ARBA00023098"/>
    </source>
</evidence>
<evidence type="ECO:0000256" key="13">
    <source>
        <dbReference type="ARBA" id="ARBA00023209"/>
    </source>
</evidence>
<keyword evidence="8 20" id="KW-0418">Kinase</keyword>
<dbReference type="GO" id="GO:0005524">
    <property type="term" value="F:ATP binding"/>
    <property type="evidence" value="ECO:0007669"/>
    <property type="project" value="UniProtKB-KW"/>
</dbReference>
<feature type="binding site" evidence="17">
    <location>
        <position position="3"/>
    </location>
    <ligand>
        <name>ATP</name>
        <dbReference type="ChEBI" id="CHEBI:30616"/>
    </ligand>
</feature>
<feature type="transmembrane region" description="Helical" evidence="19">
    <location>
        <begin position="90"/>
        <end position="112"/>
    </location>
</feature>
<evidence type="ECO:0000256" key="4">
    <source>
        <dbReference type="ARBA" id="ARBA00022516"/>
    </source>
</evidence>
<protein>
    <submittedName>
        <fullName evidence="20">Diacylglycerol kinase (ATP)</fullName>
    </submittedName>
</protein>
<feature type="binding site" evidence="17">
    <location>
        <begin position="88"/>
        <end position="89"/>
    </location>
    <ligand>
        <name>ATP</name>
        <dbReference type="ChEBI" id="CHEBI:30616"/>
    </ligand>
</feature>
<keyword evidence="12 19" id="KW-0472">Membrane</keyword>
<gene>
    <name evidence="20" type="ORF">SAMN04488502_101771</name>
</gene>
<accession>A0A1G9MQP5</accession>
<proteinExistence type="inferred from homology"/>
<evidence type="ECO:0000256" key="1">
    <source>
        <dbReference type="ARBA" id="ARBA00004651"/>
    </source>
</evidence>
<dbReference type="PANTHER" id="PTHR34299:SF1">
    <property type="entry name" value="DIACYLGLYCEROL KINASE"/>
    <property type="match status" value="1"/>
</dbReference>
<feature type="binding site" evidence="16">
    <location>
        <position position="3"/>
    </location>
    <ligand>
        <name>substrate</name>
    </ligand>
</feature>
<dbReference type="EMBL" id="FNHB01000001">
    <property type="protein sequence ID" value="SDL76570.1"/>
    <property type="molecule type" value="Genomic_DNA"/>
</dbReference>
<evidence type="ECO:0000256" key="18">
    <source>
        <dbReference type="PIRSR" id="PIRSR600829-4"/>
    </source>
</evidence>
<dbReference type="GO" id="GO:0005886">
    <property type="term" value="C:plasma membrane"/>
    <property type="evidence" value="ECO:0007669"/>
    <property type="project" value="UniProtKB-SubCell"/>
</dbReference>
<feature type="binding site" evidence="18">
    <location>
        <position position="22"/>
    </location>
    <ligand>
        <name>a divalent metal cation</name>
        <dbReference type="ChEBI" id="CHEBI:60240"/>
    </ligand>
</feature>
<keyword evidence="18" id="KW-0460">Magnesium</keyword>
<evidence type="ECO:0000313" key="21">
    <source>
        <dbReference type="Proteomes" id="UP000214880"/>
    </source>
</evidence>
<dbReference type="GO" id="GO:0008654">
    <property type="term" value="P:phospholipid biosynthetic process"/>
    <property type="evidence" value="ECO:0007669"/>
    <property type="project" value="UniProtKB-KW"/>
</dbReference>
<dbReference type="OrthoDB" id="9789934at2"/>
<keyword evidence="6 19" id="KW-0812">Transmembrane</keyword>
<dbReference type="GO" id="GO:0046872">
    <property type="term" value="F:metal ion binding"/>
    <property type="evidence" value="ECO:0007669"/>
    <property type="project" value="UniProtKB-KW"/>
</dbReference>
<dbReference type="InterPro" id="IPR036945">
    <property type="entry name" value="DAGK_sf"/>
</dbReference>
<evidence type="ECO:0000256" key="7">
    <source>
        <dbReference type="ARBA" id="ARBA00022741"/>
    </source>
</evidence>
<dbReference type="InterPro" id="IPR000829">
    <property type="entry name" value="DAGK"/>
</dbReference>
<evidence type="ECO:0000256" key="10">
    <source>
        <dbReference type="ARBA" id="ARBA00022989"/>
    </source>
</evidence>
<feature type="transmembrane region" description="Helical" evidence="19">
    <location>
        <begin position="49"/>
        <end position="69"/>
    </location>
</feature>
<comment type="cofactor">
    <cofactor evidence="18">
        <name>Mg(2+)</name>
        <dbReference type="ChEBI" id="CHEBI:18420"/>
    </cofactor>
    <text evidence="18">Mn(2+), Zn(2+), Cd(2+) and Co(2+) support activity to lesser extents.</text>
</comment>
<evidence type="ECO:0000256" key="12">
    <source>
        <dbReference type="ARBA" id="ARBA00023136"/>
    </source>
</evidence>
<keyword evidence="18" id="KW-0479">Metal-binding</keyword>
<dbReference type="STRING" id="146817.SAMN04488502_101771"/>
<feature type="binding site" evidence="17">
    <location>
        <position position="22"/>
    </location>
    <ligand>
        <name>ATP</name>
        <dbReference type="ChEBI" id="CHEBI:30616"/>
    </ligand>
</feature>
<keyword evidence="10 19" id="KW-1133">Transmembrane helix</keyword>
<keyword evidence="5" id="KW-0808">Transferase</keyword>
<evidence type="ECO:0000256" key="19">
    <source>
        <dbReference type="SAM" id="Phobius"/>
    </source>
</evidence>
<keyword evidence="11" id="KW-0443">Lipid metabolism</keyword>
<evidence type="ECO:0000256" key="8">
    <source>
        <dbReference type="ARBA" id="ARBA00022777"/>
    </source>
</evidence>
<dbReference type="CDD" id="cd14265">
    <property type="entry name" value="UDPK_IM_like"/>
    <property type="match status" value="1"/>
</dbReference>
<reference evidence="20 21" key="1">
    <citation type="submission" date="2016-10" db="EMBL/GenBank/DDBJ databases">
        <authorList>
            <person name="de Groot N.N."/>
        </authorList>
    </citation>
    <scope>NUCLEOTIDE SEQUENCE [LARGE SCALE GENOMIC DNA]</scope>
    <source>
        <strain evidence="20 21">DSM 1736</strain>
    </source>
</reference>
<keyword evidence="9 17" id="KW-0067">ATP-binding</keyword>
<dbReference type="InterPro" id="IPR033717">
    <property type="entry name" value="UDPK"/>
</dbReference>
<evidence type="ECO:0000256" key="2">
    <source>
        <dbReference type="ARBA" id="ARBA00005967"/>
    </source>
</evidence>
<feature type="active site" description="Proton acceptor" evidence="15">
    <location>
        <position position="63"/>
    </location>
</feature>
<dbReference type="Gene3D" id="1.10.287.3610">
    <property type="match status" value="1"/>
</dbReference>
<sequence>MARWIKAFKNAGRGFSYCLGSERNFRIHCLAAGAMLIVAWRLNFDRMEMMVLAIVIAGVFIAEMFNTALEKTADMIKPEFHPLAKIVKDVAAGAVLVAAVAAAFIGCILIYGKLF</sequence>
<evidence type="ECO:0000256" key="9">
    <source>
        <dbReference type="ARBA" id="ARBA00022840"/>
    </source>
</evidence>
<feature type="transmembrane region" description="Helical" evidence="19">
    <location>
        <begin position="25"/>
        <end position="43"/>
    </location>
</feature>
<evidence type="ECO:0000256" key="16">
    <source>
        <dbReference type="PIRSR" id="PIRSR600829-2"/>
    </source>
</evidence>
<keyword evidence="13" id="KW-0594">Phospholipid biosynthesis</keyword>
<keyword evidence="7 17" id="KW-0547">Nucleotide-binding</keyword>
<evidence type="ECO:0000256" key="15">
    <source>
        <dbReference type="PIRSR" id="PIRSR600829-1"/>
    </source>
</evidence>
<dbReference type="AlphaFoldDB" id="A0A1G9MQP5"/>
<evidence type="ECO:0000256" key="14">
    <source>
        <dbReference type="ARBA" id="ARBA00023264"/>
    </source>
</evidence>
<dbReference type="Proteomes" id="UP000214880">
    <property type="component" value="Unassembled WGS sequence"/>
</dbReference>
<organism evidence="20 21">
    <name type="scientific">Dendrosporobacter quercicolus</name>
    <dbReference type="NCBI Taxonomy" id="146817"/>
    <lineage>
        <taxon>Bacteria</taxon>
        <taxon>Bacillati</taxon>
        <taxon>Bacillota</taxon>
        <taxon>Negativicutes</taxon>
        <taxon>Selenomonadales</taxon>
        <taxon>Sporomusaceae</taxon>
        <taxon>Dendrosporobacter</taxon>
    </lineage>
</organism>
<evidence type="ECO:0000256" key="6">
    <source>
        <dbReference type="ARBA" id="ARBA00022692"/>
    </source>
</evidence>
<name>A0A1G9MQP5_9FIRM</name>
<feature type="binding site" evidence="18">
    <location>
        <position position="70"/>
    </location>
    <ligand>
        <name>a divalent metal cation</name>
        <dbReference type="ChEBI" id="CHEBI:60240"/>
    </ligand>
</feature>
<keyword evidence="4" id="KW-0444">Lipid biosynthesis</keyword>
<evidence type="ECO:0000256" key="3">
    <source>
        <dbReference type="ARBA" id="ARBA00022475"/>
    </source>
</evidence>
<dbReference type="GO" id="GO:0016301">
    <property type="term" value="F:kinase activity"/>
    <property type="evidence" value="ECO:0007669"/>
    <property type="project" value="UniProtKB-KW"/>
</dbReference>
<dbReference type="Pfam" id="PF01219">
    <property type="entry name" value="DAGK_prokar"/>
    <property type="match status" value="1"/>
</dbReference>
<keyword evidence="14" id="KW-1208">Phospholipid metabolism</keyword>
<evidence type="ECO:0000313" key="20">
    <source>
        <dbReference type="EMBL" id="SDL76570.1"/>
    </source>
</evidence>
<evidence type="ECO:0000256" key="17">
    <source>
        <dbReference type="PIRSR" id="PIRSR600829-3"/>
    </source>
</evidence>
<feature type="binding site" evidence="16">
    <location>
        <position position="63"/>
    </location>
    <ligand>
        <name>substrate</name>
    </ligand>
</feature>
<comment type="subcellular location">
    <subcellularLocation>
        <location evidence="1">Cell membrane</location>
        <topology evidence="1">Multi-pass membrane protein</topology>
    </subcellularLocation>
</comment>